<protein>
    <submittedName>
        <fullName evidence="1">Uncharacterized protein</fullName>
    </submittedName>
</protein>
<dbReference type="Proteomes" id="UP000734854">
    <property type="component" value="Unassembled WGS sequence"/>
</dbReference>
<organism evidence="1 2">
    <name type="scientific">Zingiber officinale</name>
    <name type="common">Ginger</name>
    <name type="synonym">Amomum zingiber</name>
    <dbReference type="NCBI Taxonomy" id="94328"/>
    <lineage>
        <taxon>Eukaryota</taxon>
        <taxon>Viridiplantae</taxon>
        <taxon>Streptophyta</taxon>
        <taxon>Embryophyta</taxon>
        <taxon>Tracheophyta</taxon>
        <taxon>Spermatophyta</taxon>
        <taxon>Magnoliopsida</taxon>
        <taxon>Liliopsida</taxon>
        <taxon>Zingiberales</taxon>
        <taxon>Zingiberaceae</taxon>
        <taxon>Zingiber</taxon>
    </lineage>
</organism>
<dbReference type="AlphaFoldDB" id="A0A8J5LBR2"/>
<evidence type="ECO:0000313" key="2">
    <source>
        <dbReference type="Proteomes" id="UP000734854"/>
    </source>
</evidence>
<comment type="caution">
    <text evidence="1">The sequence shown here is derived from an EMBL/GenBank/DDBJ whole genome shotgun (WGS) entry which is preliminary data.</text>
</comment>
<proteinExistence type="predicted"/>
<reference evidence="1 2" key="1">
    <citation type="submission" date="2020-08" db="EMBL/GenBank/DDBJ databases">
        <title>Plant Genome Project.</title>
        <authorList>
            <person name="Zhang R.-G."/>
        </authorList>
    </citation>
    <scope>NUCLEOTIDE SEQUENCE [LARGE SCALE GENOMIC DNA]</scope>
    <source>
        <tissue evidence="1">Rhizome</tissue>
    </source>
</reference>
<sequence length="88" mass="9907">MNFWCSLSGKAGKVVYLHSIYLLEEYAKAIRIRFFVVERPKTCSDSYDILPPKKHADSLEDDANKVCLHDSRSVPVSAETVALLAEYG</sequence>
<accession>A0A8J5LBR2</accession>
<dbReference type="EMBL" id="JACMSC010000009">
    <property type="protein sequence ID" value="KAG6507321.1"/>
    <property type="molecule type" value="Genomic_DNA"/>
</dbReference>
<gene>
    <name evidence="1" type="ORF">ZIOFF_032663</name>
</gene>
<name>A0A8J5LBR2_ZINOF</name>
<evidence type="ECO:0000313" key="1">
    <source>
        <dbReference type="EMBL" id="KAG6507321.1"/>
    </source>
</evidence>
<keyword evidence="2" id="KW-1185">Reference proteome</keyword>